<dbReference type="AlphaFoldDB" id="A0AA38LHM4"/>
<keyword evidence="2" id="KW-1185">Reference proteome</keyword>
<comment type="caution">
    <text evidence="1">The sequence shown here is derived from an EMBL/GenBank/DDBJ whole genome shotgun (WGS) entry which is preliminary data.</text>
</comment>
<dbReference type="Proteomes" id="UP000824469">
    <property type="component" value="Unassembled WGS sequence"/>
</dbReference>
<dbReference type="EMBL" id="JAHRHJ020000003">
    <property type="protein sequence ID" value="KAH9322955.1"/>
    <property type="molecule type" value="Genomic_DNA"/>
</dbReference>
<evidence type="ECO:0000313" key="2">
    <source>
        <dbReference type="Proteomes" id="UP000824469"/>
    </source>
</evidence>
<accession>A0AA38LHM4</accession>
<protein>
    <submittedName>
        <fullName evidence="1">Uncharacterized protein</fullName>
    </submittedName>
</protein>
<sequence length="70" mass="8025">ILSWIQSLSHDGQHAFRALFLQKNHLLHYCDYVLVPCISSRACSLCSRTQRVRKHSGFTRNGRIPTSKNA</sequence>
<name>A0AA38LHM4_TAXCH</name>
<organism evidence="1 2">
    <name type="scientific">Taxus chinensis</name>
    <name type="common">Chinese yew</name>
    <name type="synonym">Taxus wallichiana var. chinensis</name>
    <dbReference type="NCBI Taxonomy" id="29808"/>
    <lineage>
        <taxon>Eukaryota</taxon>
        <taxon>Viridiplantae</taxon>
        <taxon>Streptophyta</taxon>
        <taxon>Embryophyta</taxon>
        <taxon>Tracheophyta</taxon>
        <taxon>Spermatophyta</taxon>
        <taxon>Pinopsida</taxon>
        <taxon>Pinidae</taxon>
        <taxon>Conifers II</taxon>
        <taxon>Cupressales</taxon>
        <taxon>Taxaceae</taxon>
        <taxon>Taxus</taxon>
    </lineage>
</organism>
<feature type="non-terminal residue" evidence="1">
    <location>
        <position position="1"/>
    </location>
</feature>
<evidence type="ECO:0000313" key="1">
    <source>
        <dbReference type="EMBL" id="KAH9322955.1"/>
    </source>
</evidence>
<reference evidence="1 2" key="1">
    <citation type="journal article" date="2021" name="Nat. Plants">
        <title>The Taxus genome provides insights into paclitaxel biosynthesis.</title>
        <authorList>
            <person name="Xiong X."/>
            <person name="Gou J."/>
            <person name="Liao Q."/>
            <person name="Li Y."/>
            <person name="Zhou Q."/>
            <person name="Bi G."/>
            <person name="Li C."/>
            <person name="Du R."/>
            <person name="Wang X."/>
            <person name="Sun T."/>
            <person name="Guo L."/>
            <person name="Liang H."/>
            <person name="Lu P."/>
            <person name="Wu Y."/>
            <person name="Zhang Z."/>
            <person name="Ro D.K."/>
            <person name="Shang Y."/>
            <person name="Huang S."/>
            <person name="Yan J."/>
        </authorList>
    </citation>
    <scope>NUCLEOTIDE SEQUENCE [LARGE SCALE GENOMIC DNA]</scope>
    <source>
        <strain evidence="1">Ta-2019</strain>
    </source>
</reference>
<proteinExistence type="predicted"/>
<feature type="non-terminal residue" evidence="1">
    <location>
        <position position="70"/>
    </location>
</feature>
<gene>
    <name evidence="1" type="ORF">KI387_017594</name>
</gene>